<dbReference type="STRING" id="34690.A0A182TL09"/>
<evidence type="ECO:0000313" key="2">
    <source>
        <dbReference type="EnsemblMetazoa" id="AMEC004236-PA"/>
    </source>
</evidence>
<feature type="region of interest" description="Disordered" evidence="1">
    <location>
        <begin position="1"/>
        <end position="66"/>
    </location>
</feature>
<accession>A0A182TL09</accession>
<reference evidence="2" key="2">
    <citation type="submission" date="2020-05" db="UniProtKB">
        <authorList>
            <consortium name="EnsemblMetazoa"/>
        </authorList>
    </citation>
    <scope>IDENTIFICATION</scope>
    <source>
        <strain evidence="2">CM1001059</strain>
    </source>
</reference>
<reference evidence="3" key="1">
    <citation type="submission" date="2014-01" db="EMBL/GenBank/DDBJ databases">
        <title>The Genome Sequence of Anopheles melas CM1001059_A (V2).</title>
        <authorList>
            <consortium name="The Broad Institute Genomics Platform"/>
            <person name="Neafsey D.E."/>
            <person name="Besansky N."/>
            <person name="Howell P."/>
            <person name="Walton C."/>
            <person name="Young S.K."/>
            <person name="Zeng Q."/>
            <person name="Gargeya S."/>
            <person name="Fitzgerald M."/>
            <person name="Haas B."/>
            <person name="Abouelleil A."/>
            <person name="Allen A.W."/>
            <person name="Alvarado L."/>
            <person name="Arachchi H.M."/>
            <person name="Berlin A.M."/>
            <person name="Chapman S.B."/>
            <person name="Gainer-Dewar J."/>
            <person name="Goldberg J."/>
            <person name="Griggs A."/>
            <person name="Gujja S."/>
            <person name="Hansen M."/>
            <person name="Howarth C."/>
            <person name="Imamovic A."/>
            <person name="Ireland A."/>
            <person name="Larimer J."/>
            <person name="McCowan C."/>
            <person name="Murphy C."/>
            <person name="Pearson M."/>
            <person name="Poon T.W."/>
            <person name="Priest M."/>
            <person name="Roberts A."/>
            <person name="Saif S."/>
            <person name="Shea T."/>
            <person name="Sisk P."/>
            <person name="Sykes S."/>
            <person name="Wortman J."/>
            <person name="Nusbaum C."/>
            <person name="Birren B."/>
        </authorList>
    </citation>
    <scope>NUCLEOTIDE SEQUENCE [LARGE SCALE GENOMIC DNA]</scope>
    <source>
        <strain evidence="3">CM1001059</strain>
    </source>
</reference>
<evidence type="ECO:0000256" key="1">
    <source>
        <dbReference type="SAM" id="MobiDB-lite"/>
    </source>
</evidence>
<sequence>MMIDVREQTMLTEHPPTTEEDLHYSKQITSNSRIQSPTMSSVPPTTPPSLQSSPSPQSTSTTFWSEMSSSSATLPVTPMHMAAVPLPSSLTVSAESLIRDVTSAVTEASTHSLPEAVAMHGADPGPMVTTYTAPSSARASPSGTLLGGVSSDSASTAAQYGGSNAYNKYTTFRPCKSLPCTQAGKNDNFLIDLGRARCITWSYKFKDQGLISRLAVDLINRYLVKCSVNEQELLSSMQRGLPIVRGLLV</sequence>
<dbReference type="VEuPathDB" id="VectorBase:AMEC004236"/>
<dbReference type="EnsemblMetazoa" id="AMEC004236-RA">
    <property type="protein sequence ID" value="AMEC004236-PA"/>
    <property type="gene ID" value="AMEC004236"/>
</dbReference>
<keyword evidence="3" id="KW-1185">Reference proteome</keyword>
<evidence type="ECO:0000313" key="3">
    <source>
        <dbReference type="Proteomes" id="UP000075902"/>
    </source>
</evidence>
<dbReference type="Proteomes" id="UP000075902">
    <property type="component" value="Unassembled WGS sequence"/>
</dbReference>
<protein>
    <submittedName>
        <fullName evidence="2">Uncharacterized protein</fullName>
    </submittedName>
</protein>
<feature type="compositionally biased region" description="Low complexity" evidence="1">
    <location>
        <begin position="35"/>
        <end position="66"/>
    </location>
</feature>
<name>A0A182TL09_9DIPT</name>
<proteinExistence type="predicted"/>
<dbReference type="AlphaFoldDB" id="A0A182TL09"/>
<organism evidence="2 3">
    <name type="scientific">Anopheles melas</name>
    <dbReference type="NCBI Taxonomy" id="34690"/>
    <lineage>
        <taxon>Eukaryota</taxon>
        <taxon>Metazoa</taxon>
        <taxon>Ecdysozoa</taxon>
        <taxon>Arthropoda</taxon>
        <taxon>Hexapoda</taxon>
        <taxon>Insecta</taxon>
        <taxon>Pterygota</taxon>
        <taxon>Neoptera</taxon>
        <taxon>Endopterygota</taxon>
        <taxon>Diptera</taxon>
        <taxon>Nematocera</taxon>
        <taxon>Culicoidea</taxon>
        <taxon>Culicidae</taxon>
        <taxon>Anophelinae</taxon>
        <taxon>Anopheles</taxon>
    </lineage>
</organism>